<feature type="transmembrane region" description="Helical" evidence="1">
    <location>
        <begin position="178"/>
        <end position="200"/>
    </location>
</feature>
<dbReference type="EMBL" id="MN740675">
    <property type="protein sequence ID" value="QHS80131.1"/>
    <property type="molecule type" value="Genomic_DNA"/>
</dbReference>
<protein>
    <submittedName>
        <fullName evidence="2">Uncharacterized protein</fullName>
    </submittedName>
</protein>
<keyword evidence="1" id="KW-1133">Transmembrane helix</keyword>
<feature type="transmembrane region" description="Helical" evidence="1">
    <location>
        <begin position="106"/>
        <end position="126"/>
    </location>
</feature>
<organism evidence="2">
    <name type="scientific">viral metagenome</name>
    <dbReference type="NCBI Taxonomy" id="1070528"/>
    <lineage>
        <taxon>unclassified sequences</taxon>
        <taxon>metagenomes</taxon>
        <taxon>organismal metagenomes</taxon>
    </lineage>
</organism>
<sequence>MSDNKFKARDIMSTNINPKKDINPNSMFDNIDMKNQFFFITWALVIISTILFTVFRSLNITANNAKAMPFIALLFAIVGLMIITFFEEVKMGHRNQSLTGILSNTLMGWVPGLFIISQIFLILKLLGSHYSKTNFQTLYGFLSGLMIIIQIFMYIFYTYNKYINPLKKTGLRAMKENFLLFYPWFLATFIGFSLTVWFYFYTTKIVTDDGGKLL</sequence>
<keyword evidence="1" id="KW-0472">Membrane</keyword>
<feature type="transmembrane region" description="Helical" evidence="1">
    <location>
        <begin position="67"/>
        <end position="86"/>
    </location>
</feature>
<reference evidence="2" key="1">
    <citation type="journal article" date="2020" name="Nature">
        <title>Giant virus diversity and host interactions through global metagenomics.</title>
        <authorList>
            <person name="Schulz F."/>
            <person name="Roux S."/>
            <person name="Paez-Espino D."/>
            <person name="Jungbluth S."/>
            <person name="Walsh D.A."/>
            <person name="Denef V.J."/>
            <person name="McMahon K.D."/>
            <person name="Konstantinidis K.T."/>
            <person name="Eloe-Fadrosh E.A."/>
            <person name="Kyrpides N.C."/>
            <person name="Woyke T."/>
        </authorList>
    </citation>
    <scope>NUCLEOTIDE SEQUENCE</scope>
    <source>
        <strain evidence="2">GVMAG-S-1039698-54</strain>
    </source>
</reference>
<dbReference type="AlphaFoldDB" id="A0A6C0ALB9"/>
<name>A0A6C0ALB9_9ZZZZ</name>
<evidence type="ECO:0000256" key="1">
    <source>
        <dbReference type="SAM" id="Phobius"/>
    </source>
</evidence>
<evidence type="ECO:0000313" key="2">
    <source>
        <dbReference type="EMBL" id="QHS80131.1"/>
    </source>
</evidence>
<proteinExistence type="predicted"/>
<feature type="transmembrane region" description="Helical" evidence="1">
    <location>
        <begin position="138"/>
        <end position="157"/>
    </location>
</feature>
<accession>A0A6C0ALB9</accession>
<keyword evidence="1" id="KW-0812">Transmembrane</keyword>
<feature type="transmembrane region" description="Helical" evidence="1">
    <location>
        <begin position="37"/>
        <end position="55"/>
    </location>
</feature>